<dbReference type="NCBIfam" id="NF005758">
    <property type="entry name" value="PRK07582.1"/>
    <property type="match status" value="1"/>
</dbReference>
<dbReference type="Pfam" id="PF01053">
    <property type="entry name" value="Cys_Met_Meta_PP"/>
    <property type="match status" value="1"/>
</dbReference>
<dbReference type="GO" id="GO:0016829">
    <property type="term" value="F:lyase activity"/>
    <property type="evidence" value="ECO:0007669"/>
    <property type="project" value="UniProtKB-KW"/>
</dbReference>
<sequence>MSEPANARAAALPHLRDKRFAKGDPIPLPLTMAAIYHTPGDATGFDQYGRFSNPTWDAVEHMLAHLEDAPCVAFPSGMAAICSVFFGLLKAGDRILLPADGYHTTRALADRFLKPFGVTYDMRPTSTFLDDGFDGYRLAFVETPANPGLDICDIAAVADAAHKAGALLAVDNTTMTPFGQRPLDHGADIVVAADTKAPNGHSDVLFGHVASRNADIIAAVTGWREISGSIPGPFEAWLVHRGLETLDVRFDRMCSSADVIARRLKGHGAISGLRFPGLESDPSHNLARAQMERFGFLISFELASEEKAEDFINNCALMQAATSFGGVHTSAERRSKRGDAVSAGFVRLSVGCEPVEELWKAIEASLDKISG</sequence>
<comment type="cofactor">
    <cofactor evidence="1 3">
        <name>pyridoxal 5'-phosphate</name>
        <dbReference type="ChEBI" id="CHEBI:597326"/>
    </cofactor>
</comment>
<dbReference type="Proteomes" id="UP001597349">
    <property type="component" value="Unassembled WGS sequence"/>
</dbReference>
<protein>
    <submittedName>
        <fullName evidence="4">Cystathionine gamma-lyase</fullName>
        <ecNumber evidence="4">4.4.1.1</ecNumber>
    </submittedName>
</protein>
<comment type="similarity">
    <text evidence="3">Belongs to the trans-sulfuration enzymes family.</text>
</comment>
<keyword evidence="4" id="KW-0456">Lyase</keyword>
<reference evidence="5" key="1">
    <citation type="journal article" date="2019" name="Int. J. Syst. Evol. Microbiol.">
        <title>The Global Catalogue of Microorganisms (GCM) 10K type strain sequencing project: providing services to taxonomists for standard genome sequencing and annotation.</title>
        <authorList>
            <consortium name="The Broad Institute Genomics Platform"/>
            <consortium name="The Broad Institute Genome Sequencing Center for Infectious Disease"/>
            <person name="Wu L."/>
            <person name="Ma J."/>
        </authorList>
    </citation>
    <scope>NUCLEOTIDE SEQUENCE [LARGE SCALE GENOMIC DNA]</scope>
    <source>
        <strain evidence="5">CGMCC 1.16226</strain>
    </source>
</reference>
<evidence type="ECO:0000313" key="4">
    <source>
        <dbReference type="EMBL" id="MFD2055686.1"/>
    </source>
</evidence>
<dbReference type="Gene3D" id="3.40.640.10">
    <property type="entry name" value="Type I PLP-dependent aspartate aminotransferase-like (Major domain)"/>
    <property type="match status" value="1"/>
</dbReference>
<dbReference type="RefSeq" id="WP_379022157.1">
    <property type="nucleotide sequence ID" value="NZ_JBHUGY010000032.1"/>
</dbReference>
<dbReference type="PANTHER" id="PTHR11808">
    <property type="entry name" value="TRANS-SULFURATION ENZYME FAMILY MEMBER"/>
    <property type="match status" value="1"/>
</dbReference>
<evidence type="ECO:0000256" key="1">
    <source>
        <dbReference type="ARBA" id="ARBA00001933"/>
    </source>
</evidence>
<evidence type="ECO:0000256" key="2">
    <source>
        <dbReference type="ARBA" id="ARBA00022898"/>
    </source>
</evidence>
<keyword evidence="5" id="KW-1185">Reference proteome</keyword>
<accession>A0ABW4WGH2</accession>
<proteinExistence type="inferred from homology"/>
<dbReference type="InterPro" id="IPR000277">
    <property type="entry name" value="Cys/Met-Metab_PyrdxlP-dep_enz"/>
</dbReference>
<keyword evidence="2 3" id="KW-0663">Pyridoxal phosphate</keyword>
<evidence type="ECO:0000256" key="3">
    <source>
        <dbReference type="RuleBase" id="RU362118"/>
    </source>
</evidence>
<organism evidence="4 5">
    <name type="scientific">Mesorhizobium calcicola</name>
    <dbReference type="NCBI Taxonomy" id="1300310"/>
    <lineage>
        <taxon>Bacteria</taxon>
        <taxon>Pseudomonadati</taxon>
        <taxon>Pseudomonadota</taxon>
        <taxon>Alphaproteobacteria</taxon>
        <taxon>Hyphomicrobiales</taxon>
        <taxon>Phyllobacteriaceae</taxon>
        <taxon>Mesorhizobium</taxon>
    </lineage>
</organism>
<name>A0ABW4WGH2_9HYPH</name>
<dbReference type="SUPFAM" id="SSF53383">
    <property type="entry name" value="PLP-dependent transferases"/>
    <property type="match status" value="1"/>
</dbReference>
<dbReference type="InterPro" id="IPR015421">
    <property type="entry name" value="PyrdxlP-dep_Trfase_major"/>
</dbReference>
<dbReference type="EC" id="4.4.1.1" evidence="4"/>
<evidence type="ECO:0000313" key="5">
    <source>
        <dbReference type="Proteomes" id="UP001597349"/>
    </source>
</evidence>
<dbReference type="EMBL" id="JBHUGY010000032">
    <property type="protein sequence ID" value="MFD2055686.1"/>
    <property type="molecule type" value="Genomic_DNA"/>
</dbReference>
<comment type="caution">
    <text evidence="4">The sequence shown here is derived from an EMBL/GenBank/DDBJ whole genome shotgun (WGS) entry which is preliminary data.</text>
</comment>
<dbReference type="Gene3D" id="3.90.1150.10">
    <property type="entry name" value="Aspartate Aminotransferase, domain 1"/>
    <property type="match status" value="1"/>
</dbReference>
<dbReference type="InterPro" id="IPR015424">
    <property type="entry name" value="PyrdxlP-dep_Trfase"/>
</dbReference>
<dbReference type="PANTHER" id="PTHR11808:SF85">
    <property type="entry name" value="CYSTATHIONINE GAMMA-LYASE-RELATED"/>
    <property type="match status" value="1"/>
</dbReference>
<gene>
    <name evidence="4" type="ORF">ACFSQT_22245</name>
</gene>
<dbReference type="InterPro" id="IPR015422">
    <property type="entry name" value="PyrdxlP-dep_Trfase_small"/>
</dbReference>
<dbReference type="PIRSF" id="PIRSF001434">
    <property type="entry name" value="CGS"/>
    <property type="match status" value="1"/>
</dbReference>